<sequence length="82" mass="9524">MERDRKKIEDDEEILNKLHHTECEKRKTAVELFQEANKRLKTAIVKKYLEETLVNAIIKGAQTVTTKAAVRKKQVDVMNNSN</sequence>
<protein>
    <submittedName>
        <fullName evidence="1">Uncharacterized protein</fullName>
    </submittedName>
</protein>
<dbReference type="Proteomes" id="UP001159363">
    <property type="component" value="Chromosome 6"/>
</dbReference>
<accession>A0ABQ9H5G4</accession>
<gene>
    <name evidence="1" type="ORF">PR048_020147</name>
</gene>
<organism evidence="1 2">
    <name type="scientific">Dryococelus australis</name>
    <dbReference type="NCBI Taxonomy" id="614101"/>
    <lineage>
        <taxon>Eukaryota</taxon>
        <taxon>Metazoa</taxon>
        <taxon>Ecdysozoa</taxon>
        <taxon>Arthropoda</taxon>
        <taxon>Hexapoda</taxon>
        <taxon>Insecta</taxon>
        <taxon>Pterygota</taxon>
        <taxon>Neoptera</taxon>
        <taxon>Polyneoptera</taxon>
        <taxon>Phasmatodea</taxon>
        <taxon>Verophasmatodea</taxon>
        <taxon>Anareolatae</taxon>
        <taxon>Phasmatidae</taxon>
        <taxon>Eurycanthinae</taxon>
        <taxon>Dryococelus</taxon>
    </lineage>
</organism>
<evidence type="ECO:0000313" key="1">
    <source>
        <dbReference type="EMBL" id="KAJ8879539.1"/>
    </source>
</evidence>
<name>A0ABQ9H5G4_9NEOP</name>
<keyword evidence="2" id="KW-1185">Reference proteome</keyword>
<evidence type="ECO:0000313" key="2">
    <source>
        <dbReference type="Proteomes" id="UP001159363"/>
    </source>
</evidence>
<reference evidence="1 2" key="1">
    <citation type="submission" date="2023-02" db="EMBL/GenBank/DDBJ databases">
        <title>LHISI_Scaffold_Assembly.</title>
        <authorList>
            <person name="Stuart O.P."/>
            <person name="Cleave R."/>
            <person name="Magrath M.J.L."/>
            <person name="Mikheyev A.S."/>
        </authorList>
    </citation>
    <scope>NUCLEOTIDE SEQUENCE [LARGE SCALE GENOMIC DNA]</scope>
    <source>
        <strain evidence="1">Daus_M_001</strain>
        <tissue evidence="1">Leg muscle</tissue>
    </source>
</reference>
<comment type="caution">
    <text evidence="1">The sequence shown here is derived from an EMBL/GenBank/DDBJ whole genome shotgun (WGS) entry which is preliminary data.</text>
</comment>
<proteinExistence type="predicted"/>
<dbReference type="EMBL" id="JARBHB010000007">
    <property type="protein sequence ID" value="KAJ8879539.1"/>
    <property type="molecule type" value="Genomic_DNA"/>
</dbReference>